<dbReference type="SUPFAM" id="SSF143631">
    <property type="entry name" value="ApbE-like"/>
    <property type="match status" value="1"/>
</dbReference>
<accession>A0A0D4C3K4</accession>
<dbReference type="GO" id="GO:0016740">
    <property type="term" value="F:transferase activity"/>
    <property type="evidence" value="ECO:0007669"/>
    <property type="project" value="UniProtKB-KW"/>
</dbReference>
<evidence type="ECO:0000256" key="10">
    <source>
        <dbReference type="ARBA" id="ARBA00048540"/>
    </source>
</evidence>
<dbReference type="AlphaFoldDB" id="A0A0D4C3K4"/>
<keyword evidence="7" id="KW-0274">FAD</keyword>
<dbReference type="PATRIC" id="fig|1618207.4.peg.1468"/>
<evidence type="ECO:0000256" key="8">
    <source>
        <dbReference type="ARBA" id="ARBA00022842"/>
    </source>
</evidence>
<evidence type="ECO:0000313" key="11">
    <source>
        <dbReference type="EMBL" id="AJT42961.1"/>
    </source>
</evidence>
<protein>
    <recommendedName>
        <fullName evidence="3">FAD:protein FMN transferase</fullName>
        <ecNumber evidence="2">2.7.1.180</ecNumber>
    </recommendedName>
    <alternativeName>
        <fullName evidence="9">Flavin transferase</fullName>
    </alternativeName>
</protein>
<evidence type="ECO:0000313" key="12">
    <source>
        <dbReference type="Proteomes" id="UP000061839"/>
    </source>
</evidence>
<keyword evidence="4" id="KW-0285">Flavoprotein</keyword>
<dbReference type="InterPro" id="IPR024932">
    <property type="entry name" value="ApbE"/>
</dbReference>
<reference evidence="11 12" key="1">
    <citation type="journal article" date="2015" name="Genome Announc.">
        <title>Complete Genome Sequencing of Protease-Producing Novel Arthrobacter sp. Strain IHBB 11108 Using PacBio Single-Molecule Real-Time Sequencing Technology.</title>
        <authorList>
            <person name="Kiran S."/>
            <person name="Swarnkar M.K."/>
            <person name="Pal M."/>
            <person name="Thakur R."/>
            <person name="Tewari R."/>
            <person name="Singh A.K."/>
            <person name="Gulati A."/>
        </authorList>
    </citation>
    <scope>NUCLEOTIDE SEQUENCE [LARGE SCALE GENOMIC DNA]</scope>
    <source>
        <strain evidence="11 12">IHBB 11108</strain>
    </source>
</reference>
<keyword evidence="5" id="KW-0808">Transferase</keyword>
<comment type="cofactor">
    <cofactor evidence="1">
        <name>Mg(2+)</name>
        <dbReference type="ChEBI" id="CHEBI:18420"/>
    </cofactor>
</comment>
<evidence type="ECO:0000256" key="5">
    <source>
        <dbReference type="ARBA" id="ARBA00022679"/>
    </source>
</evidence>
<dbReference type="Gene3D" id="3.10.520.10">
    <property type="entry name" value="ApbE-like domains"/>
    <property type="match status" value="1"/>
</dbReference>
<dbReference type="EMBL" id="CP011005">
    <property type="protein sequence ID" value="AJT42961.1"/>
    <property type="molecule type" value="Genomic_DNA"/>
</dbReference>
<evidence type="ECO:0000256" key="4">
    <source>
        <dbReference type="ARBA" id="ARBA00022630"/>
    </source>
</evidence>
<keyword evidence="8" id="KW-0460">Magnesium</keyword>
<evidence type="ECO:0000256" key="1">
    <source>
        <dbReference type="ARBA" id="ARBA00001946"/>
    </source>
</evidence>
<sequence length="298" mass="32409">MAAQAQYRFEAIGTHWQIDTAEELSPTVRQELGALIERYDQAFSRFRGDSLVSQAAREPGRYQLPPPAEQLAEFYRKLYELTDGAMTPLVGDSLSHLGYDASYSLRAGDGFLPPPSWQAAIEWQGTQLHTKLPVALDLGAAGKGQLVDLLAELLTEHGVMNFVIDASGDMFTSLSSPLSIALEHPYDASSAIGVVQLGGRNTNYRAICASASNRRNWGDGLHHVLDGGTGQPVQTVVASWVLAADAMHADGLATALFFTDHSVLQQDFDFASVRLFSDGRAEVSANFDGELFFRSDQQ</sequence>
<keyword evidence="12" id="KW-1185">Reference proteome</keyword>
<dbReference type="Pfam" id="PF02424">
    <property type="entry name" value="ApbE"/>
    <property type="match status" value="1"/>
</dbReference>
<dbReference type="Proteomes" id="UP000061839">
    <property type="component" value="Chromosome"/>
</dbReference>
<dbReference type="EC" id="2.7.1.180" evidence="2"/>
<evidence type="ECO:0000256" key="6">
    <source>
        <dbReference type="ARBA" id="ARBA00022723"/>
    </source>
</evidence>
<organism evidence="11 12">
    <name type="scientific">Psychromicrobium lacuslunae</name>
    <dbReference type="NCBI Taxonomy" id="1618207"/>
    <lineage>
        <taxon>Bacteria</taxon>
        <taxon>Bacillati</taxon>
        <taxon>Actinomycetota</taxon>
        <taxon>Actinomycetes</taxon>
        <taxon>Micrococcales</taxon>
        <taxon>Micrococcaceae</taxon>
        <taxon>Psychromicrobium</taxon>
    </lineage>
</organism>
<dbReference type="OrthoDB" id="3728306at2"/>
<evidence type="ECO:0000256" key="3">
    <source>
        <dbReference type="ARBA" id="ARBA00016337"/>
    </source>
</evidence>
<dbReference type="KEGG" id="ari:UM93_07250"/>
<comment type="catalytic activity">
    <reaction evidence="10">
        <text>L-threonyl-[protein] + FAD = FMN-L-threonyl-[protein] + AMP + H(+)</text>
        <dbReference type="Rhea" id="RHEA:36847"/>
        <dbReference type="Rhea" id="RHEA-COMP:11060"/>
        <dbReference type="Rhea" id="RHEA-COMP:11061"/>
        <dbReference type="ChEBI" id="CHEBI:15378"/>
        <dbReference type="ChEBI" id="CHEBI:30013"/>
        <dbReference type="ChEBI" id="CHEBI:57692"/>
        <dbReference type="ChEBI" id="CHEBI:74257"/>
        <dbReference type="ChEBI" id="CHEBI:456215"/>
        <dbReference type="EC" id="2.7.1.180"/>
    </reaction>
</comment>
<keyword evidence="6" id="KW-0479">Metal-binding</keyword>
<dbReference type="InterPro" id="IPR003374">
    <property type="entry name" value="ApbE-like_sf"/>
</dbReference>
<evidence type="ECO:0000256" key="9">
    <source>
        <dbReference type="ARBA" id="ARBA00031306"/>
    </source>
</evidence>
<dbReference type="HOGENOM" id="CLU_044403_3_0_11"/>
<name>A0A0D4C3K4_9MICC</name>
<dbReference type="PANTHER" id="PTHR30040:SF2">
    <property type="entry name" value="FAD:PROTEIN FMN TRANSFERASE"/>
    <property type="match status" value="1"/>
</dbReference>
<proteinExistence type="predicted"/>
<evidence type="ECO:0000256" key="2">
    <source>
        <dbReference type="ARBA" id="ARBA00011955"/>
    </source>
</evidence>
<dbReference type="PANTHER" id="PTHR30040">
    <property type="entry name" value="THIAMINE BIOSYNTHESIS LIPOPROTEIN APBE"/>
    <property type="match status" value="1"/>
</dbReference>
<dbReference type="STRING" id="1618207.UM93_07250"/>
<gene>
    <name evidence="11" type="ORF">UM93_07250</name>
</gene>
<evidence type="ECO:0000256" key="7">
    <source>
        <dbReference type="ARBA" id="ARBA00022827"/>
    </source>
</evidence>
<dbReference type="GO" id="GO:0046872">
    <property type="term" value="F:metal ion binding"/>
    <property type="evidence" value="ECO:0007669"/>
    <property type="project" value="UniProtKB-KW"/>
</dbReference>